<dbReference type="InterPro" id="IPR006104">
    <property type="entry name" value="Glyco_hydro_2_N"/>
</dbReference>
<evidence type="ECO:0000313" key="4">
    <source>
        <dbReference type="EMBL" id="CDC71406.1"/>
    </source>
</evidence>
<dbReference type="SUPFAM" id="SSF49785">
    <property type="entry name" value="Galactose-binding domain-like"/>
    <property type="match status" value="1"/>
</dbReference>
<dbReference type="Pfam" id="PF02837">
    <property type="entry name" value="Glyco_hydro_2_N"/>
    <property type="match status" value="1"/>
</dbReference>
<organism evidence="4 5">
    <name type="scientific">Candidatus Colimorpha enterica</name>
    <dbReference type="NCBI Taxonomy" id="3083063"/>
    <lineage>
        <taxon>Bacteria</taxon>
        <taxon>Pseudomonadati</taxon>
        <taxon>Bacteroidota</taxon>
        <taxon>Bacteroidia</taxon>
        <taxon>Bacteroidales</taxon>
        <taxon>Candidatus Colimorpha</taxon>
    </lineage>
</organism>
<accession>R6TTZ5</accession>
<dbReference type="Gene3D" id="2.60.120.260">
    <property type="entry name" value="Galactose-binding domain-like"/>
    <property type="match status" value="1"/>
</dbReference>
<dbReference type="EMBL" id="CBFW010000068">
    <property type="protein sequence ID" value="CDC71406.1"/>
    <property type="molecule type" value="Genomic_DNA"/>
</dbReference>
<feature type="domain" description="Glycosyl hydrolases family 2 sugar binding" evidence="3">
    <location>
        <begin position="55"/>
        <end position="127"/>
    </location>
</feature>
<reference evidence="4" key="1">
    <citation type="submission" date="2012-11" db="EMBL/GenBank/DDBJ databases">
        <title>Dependencies among metagenomic species, viruses, plasmids and units of genetic variation.</title>
        <authorList>
            <person name="Nielsen H.B."/>
            <person name="Almeida M."/>
            <person name="Juncker A.S."/>
            <person name="Rasmussen S."/>
            <person name="Li J."/>
            <person name="Sunagawa S."/>
            <person name="Plichta D."/>
            <person name="Gautier L."/>
            <person name="Le Chatelier E."/>
            <person name="Peletier E."/>
            <person name="Bonde I."/>
            <person name="Nielsen T."/>
            <person name="Manichanh C."/>
            <person name="Arumugam M."/>
            <person name="Batto J."/>
            <person name="Santos M.B.Q.D."/>
            <person name="Blom N."/>
            <person name="Borruel N."/>
            <person name="Burgdorf K.S."/>
            <person name="Boumezbeur F."/>
            <person name="Casellas F."/>
            <person name="Dore J."/>
            <person name="Guarner F."/>
            <person name="Hansen T."/>
            <person name="Hildebrand F."/>
            <person name="Kaas R.S."/>
            <person name="Kennedy S."/>
            <person name="Kristiansen K."/>
            <person name="Kultima J.R."/>
            <person name="Leonard P."/>
            <person name="Levenez F."/>
            <person name="Lund O."/>
            <person name="Moumen B."/>
            <person name="Le Paslier D."/>
            <person name="Pons N."/>
            <person name="Pedersen O."/>
            <person name="Prifti E."/>
            <person name="Qin J."/>
            <person name="Raes J."/>
            <person name="Tap J."/>
            <person name="Tims S."/>
            <person name="Ussery D.W."/>
            <person name="Yamada T."/>
            <person name="MetaHit consortium"/>
            <person name="Renault P."/>
            <person name="Sicheritz-Ponten T."/>
            <person name="Bork P."/>
            <person name="Wang J."/>
            <person name="Brunak S."/>
            <person name="Ehrlich S.D."/>
        </authorList>
    </citation>
    <scope>NUCLEOTIDE SEQUENCE [LARGE SCALE GENOMIC DNA]</scope>
</reference>
<dbReference type="InterPro" id="IPR008979">
    <property type="entry name" value="Galactose-bd-like_sf"/>
</dbReference>
<dbReference type="SUPFAM" id="SSF51445">
    <property type="entry name" value="(Trans)glycosidases"/>
    <property type="match status" value="1"/>
</dbReference>
<evidence type="ECO:0000256" key="2">
    <source>
        <dbReference type="SAM" id="MobiDB-lite"/>
    </source>
</evidence>
<dbReference type="PANTHER" id="PTHR42732">
    <property type="entry name" value="BETA-GALACTOSIDASE"/>
    <property type="match status" value="1"/>
</dbReference>
<dbReference type="InterPro" id="IPR051913">
    <property type="entry name" value="GH2_Domain-Containing"/>
</dbReference>
<proteinExistence type="inferred from homology"/>
<dbReference type="AlphaFoldDB" id="R6TTZ5"/>
<evidence type="ECO:0000259" key="3">
    <source>
        <dbReference type="Pfam" id="PF02837"/>
    </source>
</evidence>
<dbReference type="Proteomes" id="UP000017938">
    <property type="component" value="Unassembled WGS sequence"/>
</dbReference>
<dbReference type="GO" id="GO:0004553">
    <property type="term" value="F:hydrolase activity, hydrolyzing O-glycosyl compounds"/>
    <property type="evidence" value="ECO:0007669"/>
    <property type="project" value="InterPro"/>
</dbReference>
<name>R6TTZ5_9BACT</name>
<evidence type="ECO:0000313" key="5">
    <source>
        <dbReference type="Proteomes" id="UP000017938"/>
    </source>
</evidence>
<evidence type="ECO:0000256" key="1">
    <source>
        <dbReference type="ARBA" id="ARBA00007401"/>
    </source>
</evidence>
<gene>
    <name evidence="4" type="ORF">BN580_00045</name>
</gene>
<comment type="caution">
    <text evidence="4">The sequence shown here is derived from an EMBL/GenBank/DDBJ whole genome shotgun (WGS) entry which is preliminary data.</text>
</comment>
<dbReference type="STRING" id="1263015.BN580_00045"/>
<sequence length="610" mass="68178">MKEIIKTNKQPLVSGWSVGTDPDNIGKDSGYPLSPTESARPAEVPSAIQERFPEYCGVAWYWCRFDCLIGGGDRLILRFGVVDYMAEVWLNGSCLGSYEGGETAFEFDVTDSIRKTGENLLAVRVINTCGKDIDGIHDIGPSLIGAGDVHCYPTSPHDEHTYDYLMKVGTGMRPVIISEYGIGTNFNVIHEARMFEQYGADPDLCDYKWVREQSEGLKRDFSKFGFDRVYPFPETMLIESQRLGARQRTLGFNLIRANPHIAGFSMTGLLDHGMCGEGLWSYWRRWKPEMFDAISDGFSPLRFCLMTWQTNAYSGREFRVKASLATEDALRPGRYSASFRIVRDCVTVWSKDTEIVIPGSMPLAVPVFDEKITLDVPTGKYTLLANLNNGGSPTGEKLDFYITDTSYLNAQGTSVRVWGVNEKAAAFMTSCGVNVLPFSGETDLPVIVGNPEDHGDDAKWNSLRTAAENGHKTVFMQSRLFLDHPELTAKTGFADFRCVYTQDFLYHKEYVPMPHPIFDGLRPGMMDLDYVSTVFPHETIETEASPEPICSGFVTGSIWVEGAYRSSYSIAEWKTGRGSVILSMPYVLENIGDNPIADILLINTVKYINR</sequence>
<comment type="similarity">
    <text evidence="1">Belongs to the glycosyl hydrolase 2 family.</text>
</comment>
<dbReference type="InterPro" id="IPR017853">
    <property type="entry name" value="GH"/>
</dbReference>
<protein>
    <submittedName>
        <fullName evidence="4">Beta-galactosidase/beta-glucuronidase</fullName>
    </submittedName>
</protein>
<feature type="region of interest" description="Disordered" evidence="2">
    <location>
        <begin position="17"/>
        <end position="44"/>
    </location>
</feature>
<dbReference type="GO" id="GO:0005975">
    <property type="term" value="P:carbohydrate metabolic process"/>
    <property type="evidence" value="ECO:0007669"/>
    <property type="project" value="InterPro"/>
</dbReference>